<feature type="compositionally biased region" description="Basic residues" evidence="1">
    <location>
        <begin position="260"/>
        <end position="269"/>
    </location>
</feature>
<feature type="compositionally biased region" description="Polar residues" evidence="1">
    <location>
        <begin position="299"/>
        <end position="317"/>
    </location>
</feature>
<feature type="region of interest" description="Disordered" evidence="1">
    <location>
        <begin position="233"/>
        <end position="317"/>
    </location>
</feature>
<accession>A0A7J6PGN9</accession>
<organism evidence="2 3">
    <name type="scientific">Perkinsus olseni</name>
    <name type="common">Perkinsus atlanticus</name>
    <dbReference type="NCBI Taxonomy" id="32597"/>
    <lineage>
        <taxon>Eukaryota</taxon>
        <taxon>Sar</taxon>
        <taxon>Alveolata</taxon>
        <taxon>Perkinsozoa</taxon>
        <taxon>Perkinsea</taxon>
        <taxon>Perkinsida</taxon>
        <taxon>Perkinsidae</taxon>
        <taxon>Perkinsus</taxon>
    </lineage>
</organism>
<evidence type="ECO:0000313" key="3">
    <source>
        <dbReference type="Proteomes" id="UP000541610"/>
    </source>
</evidence>
<proteinExistence type="predicted"/>
<sequence length="475" mass="50456">MPLVVASPRNTTHSSTGKPDGGEAVPSVHLPGSMGVPFPSHVQLTGATGRYADDVNGGYALQPSCEGNLDKKWQFCYSKTDSKTSEGVKRIMCYGEGLPELGGTEAAKGLAGWVVGLLNDSSEGGSLFVVARCVKPVKDSDSGFRWEIRDKTGKFNSIETMDARLVMASSSTITTAAAAANDSAASPTAVQDATAMIKKQLHIGSPRKPEEEASTKQQQKIALTNLLAHAQAQMEAATTSSGGILTHQPSNSESSEKSSKHSSKGKSRHPTTPLSANAPAFVPRHSSLSATAPPFVPHQKQQQKSAQSPIQSKSFGSNTSSIEQLFRNAHLQQGVRVNAQLRKVSWNLGAVRDQLKTIAPGEGLVSATFRLPHDDFTPGPPMKFKFFPFGISGKSAPGCVAVELDCPQGARMKFRISIGDLSSGTKVLMGNAFYVDFDAAKLNTDKGDASQDSGVVQAIKFDELVVSLELLDWLQ</sequence>
<feature type="compositionally biased region" description="Polar residues" evidence="1">
    <location>
        <begin position="8"/>
        <end position="17"/>
    </location>
</feature>
<reference evidence="2 3" key="1">
    <citation type="submission" date="2020-04" db="EMBL/GenBank/DDBJ databases">
        <title>Perkinsus olseni comparative genomics.</title>
        <authorList>
            <person name="Bogema D.R."/>
        </authorList>
    </citation>
    <scope>NUCLEOTIDE SEQUENCE [LARGE SCALE GENOMIC DNA]</scope>
    <source>
        <strain evidence="2">00978-12</strain>
    </source>
</reference>
<gene>
    <name evidence="2" type="ORF">FOZ60_004864</name>
</gene>
<dbReference type="Proteomes" id="UP000541610">
    <property type="component" value="Unassembled WGS sequence"/>
</dbReference>
<dbReference type="OrthoDB" id="427032at2759"/>
<feature type="compositionally biased region" description="Polar residues" evidence="1">
    <location>
        <begin position="236"/>
        <end position="249"/>
    </location>
</feature>
<dbReference type="AlphaFoldDB" id="A0A7J6PGN9"/>
<name>A0A7J6PGN9_PEROL</name>
<evidence type="ECO:0000256" key="1">
    <source>
        <dbReference type="SAM" id="MobiDB-lite"/>
    </source>
</evidence>
<comment type="caution">
    <text evidence="2">The sequence shown here is derived from an EMBL/GenBank/DDBJ whole genome shotgun (WGS) entry which is preliminary data.</text>
</comment>
<protein>
    <submittedName>
        <fullName evidence="2">Uncharacterized protein</fullName>
    </submittedName>
</protein>
<evidence type="ECO:0000313" key="2">
    <source>
        <dbReference type="EMBL" id="KAF4695374.1"/>
    </source>
</evidence>
<dbReference type="EMBL" id="JABANP010000021">
    <property type="protein sequence ID" value="KAF4695374.1"/>
    <property type="molecule type" value="Genomic_DNA"/>
</dbReference>
<feature type="region of interest" description="Disordered" evidence="1">
    <location>
        <begin position="1"/>
        <end position="32"/>
    </location>
</feature>